<feature type="domain" description="Rhodanese" evidence="1">
    <location>
        <begin position="16"/>
        <end position="106"/>
    </location>
</feature>
<proteinExistence type="predicted"/>
<comment type="caution">
    <text evidence="2">The sequence shown here is derived from an EMBL/GenBank/DDBJ whole genome shotgun (WGS) entry which is preliminary data.</text>
</comment>
<dbReference type="InterPro" id="IPR036873">
    <property type="entry name" value="Rhodanese-like_dom_sf"/>
</dbReference>
<evidence type="ECO:0000259" key="1">
    <source>
        <dbReference type="PROSITE" id="PS50206"/>
    </source>
</evidence>
<reference evidence="2" key="1">
    <citation type="submission" date="2020-07" db="EMBL/GenBank/DDBJ databases">
        <title>Huge and variable diversity of episymbiotic CPR bacteria and DPANN archaea in groundwater ecosystems.</title>
        <authorList>
            <person name="He C.Y."/>
            <person name="Keren R."/>
            <person name="Whittaker M."/>
            <person name="Farag I.F."/>
            <person name="Doudna J."/>
            <person name="Cate J.H.D."/>
            <person name="Banfield J.F."/>
        </authorList>
    </citation>
    <scope>NUCLEOTIDE SEQUENCE</scope>
    <source>
        <strain evidence="2">NC_groundwater_1370_Ag_S-0.2um_69_93</strain>
    </source>
</reference>
<dbReference type="CDD" id="cd00158">
    <property type="entry name" value="RHOD"/>
    <property type="match status" value="1"/>
</dbReference>
<dbReference type="SMART" id="SM00450">
    <property type="entry name" value="RHOD"/>
    <property type="match status" value="4"/>
</dbReference>
<dbReference type="Proteomes" id="UP000752292">
    <property type="component" value="Unassembled WGS sequence"/>
</dbReference>
<dbReference type="Gene3D" id="3.40.250.10">
    <property type="entry name" value="Rhodanese-like domain"/>
    <property type="match status" value="4"/>
</dbReference>
<dbReference type="PROSITE" id="PS50206">
    <property type="entry name" value="RHODANESE_3"/>
    <property type="match status" value="4"/>
</dbReference>
<feature type="domain" description="Rhodanese" evidence="1">
    <location>
        <begin position="401"/>
        <end position="491"/>
    </location>
</feature>
<dbReference type="AlphaFoldDB" id="A0A933E9N1"/>
<dbReference type="SUPFAM" id="SSF52821">
    <property type="entry name" value="Rhodanese/Cell cycle control phosphatase"/>
    <property type="match status" value="4"/>
</dbReference>
<dbReference type="EMBL" id="JACQRX010000204">
    <property type="protein sequence ID" value="MBI4251740.1"/>
    <property type="molecule type" value="Genomic_DNA"/>
</dbReference>
<name>A0A933E9N1_UNCTE</name>
<dbReference type="PANTHER" id="PTHR44086:SF10">
    <property type="entry name" value="THIOSULFATE SULFURTRANSFERASE_RHODANESE-LIKE DOMAIN-CONTAINING PROTEIN 3"/>
    <property type="match status" value="1"/>
</dbReference>
<accession>A0A933E9N1</accession>
<protein>
    <submittedName>
        <fullName evidence="2">Sulfurtransferase</fullName>
    </submittedName>
</protein>
<organism evidence="2 3">
    <name type="scientific">Tectimicrobiota bacterium</name>
    <dbReference type="NCBI Taxonomy" id="2528274"/>
    <lineage>
        <taxon>Bacteria</taxon>
        <taxon>Pseudomonadati</taxon>
        <taxon>Nitrospinota/Tectimicrobiota group</taxon>
        <taxon>Candidatus Tectimicrobiota</taxon>
    </lineage>
</organism>
<dbReference type="PANTHER" id="PTHR44086">
    <property type="entry name" value="THIOSULFATE SULFURTRANSFERASE RDL2, MITOCHONDRIAL-RELATED"/>
    <property type="match status" value="1"/>
</dbReference>
<feature type="domain" description="Rhodanese" evidence="1">
    <location>
        <begin position="275"/>
        <end position="364"/>
    </location>
</feature>
<dbReference type="GO" id="GO:0004792">
    <property type="term" value="F:thiosulfate-cyanide sulfurtransferase activity"/>
    <property type="evidence" value="ECO:0007669"/>
    <property type="project" value="TreeGrafter"/>
</dbReference>
<gene>
    <name evidence="2" type="ORF">HY618_04700</name>
</gene>
<dbReference type="Pfam" id="PF00581">
    <property type="entry name" value="Rhodanese"/>
    <property type="match status" value="4"/>
</dbReference>
<evidence type="ECO:0000313" key="2">
    <source>
        <dbReference type="EMBL" id="MBI4251740.1"/>
    </source>
</evidence>
<feature type="domain" description="Rhodanese" evidence="1">
    <location>
        <begin position="139"/>
        <end position="229"/>
    </location>
</feature>
<sequence>MIRTITPQDLRSLMAGPSPHAVLDVREPMEFHEAQIFRSTSLPRGALEFRIAKLVPVRSLPVAVLDEGGPRAGRAAKTLEGLGYPDVRLLEGGLAGWRAAGLPTVSGTNVPSKDFGEQVHVQEAVPEIGAGELFGLINGPAPPRIFDARTEAEYERFSVPTARSLPGGEFILHAWDLMQDQSTPLIINCAGRTRSIIGAQTLRRLGVPAVRALRNGGMGIMLAGLPLDRGKPAAVPAPSARSRAHAEELAARVAAEEGVPFVTAGELEALLASAERETVYLFDVRLAPEFRAGHIPGAVSIPGGQAVQRTDEAVAVRAGRVVTCCGANARGVMTAYWLRRMGLRACVLRGGLGAWREAGLPLAQGEGGASGEGPAEAAEPLGLAEARRIAPGLAPEEAREMAPGAVILDVGPSPAFREGHLAGARWASRAWLEDRAGEWVPSKESPVLVACGDGMRSVLAARTLAGMGYARAAYLTGGKRAWARAGLPLEAGEKGIFETPQDVALKPYDIGRQAMESYLSWEEALGSKYRERG</sequence>
<dbReference type="InterPro" id="IPR001763">
    <property type="entry name" value="Rhodanese-like_dom"/>
</dbReference>
<evidence type="ECO:0000313" key="3">
    <source>
        <dbReference type="Proteomes" id="UP000752292"/>
    </source>
</evidence>